<dbReference type="Gene3D" id="3.90.75.20">
    <property type="match status" value="1"/>
</dbReference>
<accession>A0A2K2TG25</accession>
<keyword evidence="2" id="KW-0540">Nuclease</keyword>
<dbReference type="SMART" id="SM00507">
    <property type="entry name" value="HNHc"/>
    <property type="match status" value="1"/>
</dbReference>
<reference evidence="2 3" key="1">
    <citation type="submission" date="2018-01" db="EMBL/GenBank/DDBJ databases">
        <title>Draft genome sequence of the feruloyl esterase-producing strain Lactobacillus fermentum CRL 1446, isolated from artisanal goat milk cheese.</title>
        <authorList>
            <person name="Abeijon Mukdsi M.C."/>
            <person name="Saavedra L."/>
            <person name="Gauffin Cano M.P."/>
            <person name="Hebert E.M."/>
            <person name="Medina R.B."/>
        </authorList>
    </citation>
    <scope>NUCLEOTIDE SEQUENCE [LARGE SCALE GENOMIC DNA]</scope>
    <source>
        <strain evidence="2 3">CRL 1446</strain>
    </source>
</reference>
<feature type="domain" description="HNH nuclease" evidence="1">
    <location>
        <begin position="67"/>
        <end position="115"/>
    </location>
</feature>
<gene>
    <name evidence="2" type="ORF">C1Y38_10195</name>
</gene>
<protein>
    <submittedName>
        <fullName evidence="2">Endonuclease</fullName>
    </submittedName>
</protein>
<proteinExistence type="predicted"/>
<dbReference type="Proteomes" id="UP000236514">
    <property type="component" value="Unassembled WGS sequence"/>
</dbReference>
<dbReference type="SUPFAM" id="SSF54060">
    <property type="entry name" value="His-Me finger endonucleases"/>
    <property type="match status" value="1"/>
</dbReference>
<dbReference type="InterPro" id="IPR044925">
    <property type="entry name" value="His-Me_finger_sf"/>
</dbReference>
<dbReference type="Pfam" id="PF07453">
    <property type="entry name" value="NUMOD1"/>
    <property type="match status" value="1"/>
</dbReference>
<dbReference type="GO" id="GO:0004519">
    <property type="term" value="F:endonuclease activity"/>
    <property type="evidence" value="ECO:0007669"/>
    <property type="project" value="UniProtKB-KW"/>
</dbReference>
<evidence type="ECO:0000259" key="1">
    <source>
        <dbReference type="SMART" id="SM00507"/>
    </source>
</evidence>
<name>A0A2K2TG25_LIMFE</name>
<dbReference type="InterPro" id="IPR003647">
    <property type="entry name" value="Intron_nuc_1_rpt"/>
</dbReference>
<dbReference type="InterPro" id="IPR010896">
    <property type="entry name" value="NUMOD1"/>
</dbReference>
<evidence type="ECO:0000313" key="2">
    <source>
        <dbReference type="EMBL" id="PNV57095.1"/>
    </source>
</evidence>
<dbReference type="InterPro" id="IPR003615">
    <property type="entry name" value="HNH_nuc"/>
</dbReference>
<dbReference type="EMBL" id="POTQ01000031">
    <property type="protein sequence ID" value="PNV57095.1"/>
    <property type="molecule type" value="Genomic_DNA"/>
</dbReference>
<dbReference type="InterPro" id="IPR036388">
    <property type="entry name" value="WH-like_DNA-bd_sf"/>
</dbReference>
<keyword evidence="2" id="KW-0255">Endonuclease</keyword>
<dbReference type="AlphaFoldDB" id="A0A2K2TG25"/>
<dbReference type="Pfam" id="PF07463">
    <property type="entry name" value="NUMOD4"/>
    <property type="match status" value="1"/>
</dbReference>
<sequence>MNNDIEQWKDIQGYEDKYQISSYGRVRSKERIVDRGKYGLLKVHAKDITLRQKENGYFIVGLYSHNKVKNAYVHRLVAQAFIPNPNSLPTVNHKDGNKKHNFVSNLEWASYSDNNQHAYNHGLTHSNKNNSHMSKKVEAYDLAGNLKYTFPSMREAERKLRLSNGTVHMAIKKGWHYAGLVWKLRK</sequence>
<dbReference type="InterPro" id="IPR010902">
    <property type="entry name" value="NUMOD4"/>
</dbReference>
<dbReference type="Gene3D" id="1.10.10.10">
    <property type="entry name" value="Winged helix-like DNA-binding domain superfamily/Winged helix DNA-binding domain"/>
    <property type="match status" value="1"/>
</dbReference>
<dbReference type="SMART" id="SM00497">
    <property type="entry name" value="IENR1"/>
    <property type="match status" value="1"/>
</dbReference>
<dbReference type="RefSeq" id="WP_103205652.1">
    <property type="nucleotide sequence ID" value="NZ_OKQY01000019.1"/>
</dbReference>
<evidence type="ECO:0000313" key="3">
    <source>
        <dbReference type="Proteomes" id="UP000236514"/>
    </source>
</evidence>
<organism evidence="2 3">
    <name type="scientific">Limosilactobacillus fermentum</name>
    <name type="common">Lactobacillus fermentum</name>
    <dbReference type="NCBI Taxonomy" id="1613"/>
    <lineage>
        <taxon>Bacteria</taxon>
        <taxon>Bacillati</taxon>
        <taxon>Bacillota</taxon>
        <taxon>Bacilli</taxon>
        <taxon>Lactobacillales</taxon>
        <taxon>Lactobacillaceae</taxon>
        <taxon>Limosilactobacillus</taxon>
    </lineage>
</organism>
<dbReference type="GO" id="GO:0016788">
    <property type="term" value="F:hydrolase activity, acting on ester bonds"/>
    <property type="evidence" value="ECO:0007669"/>
    <property type="project" value="InterPro"/>
</dbReference>
<keyword evidence="2" id="KW-0378">Hydrolase</keyword>
<comment type="caution">
    <text evidence="2">The sequence shown here is derived from an EMBL/GenBank/DDBJ whole genome shotgun (WGS) entry which is preliminary data.</text>
</comment>